<dbReference type="AlphaFoldDB" id="A0A4R2K6L1"/>
<dbReference type="EMBL" id="SLWS01000001">
    <property type="protein sequence ID" value="TCO65458.1"/>
    <property type="molecule type" value="Genomic_DNA"/>
</dbReference>
<evidence type="ECO:0000313" key="6">
    <source>
        <dbReference type="Proteomes" id="UP000295680"/>
    </source>
</evidence>
<dbReference type="InterPro" id="IPR007803">
    <property type="entry name" value="Asp/Arg/Pro-Hydrxlase"/>
</dbReference>
<dbReference type="PANTHER" id="PTHR46332:SF5">
    <property type="entry name" value="ASPARTATE BETA-HYDROXYLASE DOMAIN CONTAINING 2"/>
    <property type="match status" value="1"/>
</dbReference>
<sequence>MNTKPIQDAVSNWFRRTAGGDQRPVMFDIDRTYPALRRLDHAYSDIRSELEEVIKDRDVLPAYHDLDPDQADISNATPKEWKIFYLWAMGERAEPNATKCPKTTALISSIPNVFQAFFSILEPGKSIPEHEGPYCGYLRYHLGLIVPPDSPPKIRVRDQWYTWQEEQSVLFDDSWNHEVVNESTGERIVLIVDILRPMPLPQTIINHGVARVARYVYGRKVMKRAAAGMTG</sequence>
<keyword evidence="6" id="KW-1185">Reference proteome</keyword>
<evidence type="ECO:0000256" key="1">
    <source>
        <dbReference type="ARBA" id="ARBA00007730"/>
    </source>
</evidence>
<dbReference type="InterPro" id="IPR027443">
    <property type="entry name" value="IPNS-like_sf"/>
</dbReference>
<feature type="domain" description="Aspartyl/asparaginy/proline hydroxylase" evidence="4">
    <location>
        <begin position="42"/>
        <end position="197"/>
    </location>
</feature>
<dbReference type="RefSeq" id="WP_207925896.1">
    <property type="nucleotide sequence ID" value="NZ_SLWS01000001.1"/>
</dbReference>
<evidence type="ECO:0000313" key="5">
    <source>
        <dbReference type="EMBL" id="TCO65458.1"/>
    </source>
</evidence>
<evidence type="ECO:0000256" key="2">
    <source>
        <dbReference type="ARBA" id="ARBA00022964"/>
    </source>
</evidence>
<dbReference type="Pfam" id="PF05118">
    <property type="entry name" value="Asp_Arg_Hydrox"/>
    <property type="match status" value="1"/>
</dbReference>
<dbReference type="Gene3D" id="2.60.120.330">
    <property type="entry name" value="B-lactam Antibiotic, Isopenicillin N Synthase, Chain"/>
    <property type="match status" value="1"/>
</dbReference>
<dbReference type="SUPFAM" id="SSF51197">
    <property type="entry name" value="Clavaminate synthase-like"/>
    <property type="match status" value="1"/>
</dbReference>
<accession>A0A4R2K6L1</accession>
<proteinExistence type="inferred from homology"/>
<keyword evidence="3" id="KW-0560">Oxidoreductase</keyword>
<comment type="caution">
    <text evidence="5">The sequence shown here is derived from an EMBL/GenBank/DDBJ whole genome shotgun (WGS) entry which is preliminary data.</text>
</comment>
<keyword evidence="2" id="KW-0223">Dioxygenase</keyword>
<gene>
    <name evidence="5" type="ORF">EV192_1011250</name>
</gene>
<name>A0A4R2K6L1_9PSEU</name>
<organism evidence="5 6">
    <name type="scientific">Actinocrispum wychmicini</name>
    <dbReference type="NCBI Taxonomy" id="1213861"/>
    <lineage>
        <taxon>Bacteria</taxon>
        <taxon>Bacillati</taxon>
        <taxon>Actinomycetota</taxon>
        <taxon>Actinomycetes</taxon>
        <taxon>Pseudonocardiales</taxon>
        <taxon>Pseudonocardiaceae</taxon>
        <taxon>Actinocrispum</taxon>
    </lineage>
</organism>
<evidence type="ECO:0000256" key="3">
    <source>
        <dbReference type="ARBA" id="ARBA00023002"/>
    </source>
</evidence>
<dbReference type="PANTHER" id="PTHR46332">
    <property type="entry name" value="ASPARTATE BETA-HYDROXYLASE DOMAIN-CONTAINING PROTEIN 2"/>
    <property type="match status" value="1"/>
</dbReference>
<dbReference type="GO" id="GO:0051213">
    <property type="term" value="F:dioxygenase activity"/>
    <property type="evidence" value="ECO:0007669"/>
    <property type="project" value="UniProtKB-KW"/>
</dbReference>
<dbReference type="InterPro" id="IPR051821">
    <property type="entry name" value="Asp/Asn_beta-hydroxylase"/>
</dbReference>
<evidence type="ECO:0000259" key="4">
    <source>
        <dbReference type="Pfam" id="PF05118"/>
    </source>
</evidence>
<dbReference type="Proteomes" id="UP000295680">
    <property type="component" value="Unassembled WGS sequence"/>
</dbReference>
<comment type="similarity">
    <text evidence="1">Belongs to the aspartyl/asparaginyl beta-hydroxylase family.</text>
</comment>
<reference evidence="5 6" key="1">
    <citation type="submission" date="2019-03" db="EMBL/GenBank/DDBJ databases">
        <title>Genomic Encyclopedia of Type Strains, Phase IV (KMG-IV): sequencing the most valuable type-strain genomes for metagenomic binning, comparative biology and taxonomic classification.</title>
        <authorList>
            <person name="Goeker M."/>
        </authorList>
    </citation>
    <scope>NUCLEOTIDE SEQUENCE [LARGE SCALE GENOMIC DNA]</scope>
    <source>
        <strain evidence="5 6">DSM 45934</strain>
    </source>
</reference>
<protein>
    <submittedName>
        <fullName evidence="5">Aspartate beta-hydroxylase/beta-hydroxylase</fullName>
    </submittedName>
</protein>